<comment type="caution">
    <text evidence="1">The sequence shown here is derived from an EMBL/GenBank/DDBJ whole genome shotgun (WGS) entry which is preliminary data.</text>
</comment>
<gene>
    <name evidence="1" type="ORF">LCGC14_0902490</name>
</gene>
<dbReference type="EMBL" id="LAZR01002948">
    <property type="protein sequence ID" value="KKN23690.1"/>
    <property type="molecule type" value="Genomic_DNA"/>
</dbReference>
<dbReference type="AlphaFoldDB" id="A0A0F9NVZ5"/>
<proteinExistence type="predicted"/>
<reference evidence="1" key="1">
    <citation type="journal article" date="2015" name="Nature">
        <title>Complex archaea that bridge the gap between prokaryotes and eukaryotes.</title>
        <authorList>
            <person name="Spang A."/>
            <person name="Saw J.H."/>
            <person name="Jorgensen S.L."/>
            <person name="Zaremba-Niedzwiedzka K."/>
            <person name="Martijn J."/>
            <person name="Lind A.E."/>
            <person name="van Eijk R."/>
            <person name="Schleper C."/>
            <person name="Guy L."/>
            <person name="Ettema T.J."/>
        </authorList>
    </citation>
    <scope>NUCLEOTIDE SEQUENCE</scope>
</reference>
<organism evidence="1">
    <name type="scientific">marine sediment metagenome</name>
    <dbReference type="NCBI Taxonomy" id="412755"/>
    <lineage>
        <taxon>unclassified sequences</taxon>
        <taxon>metagenomes</taxon>
        <taxon>ecological metagenomes</taxon>
    </lineage>
</organism>
<sequence>MTTAQLEAVPKEHTTAIISEGGGVYSSGTLNEMKAKWDVLPFDAPAGLYTFAVNAIDGKWYRTSWQQFS</sequence>
<accession>A0A0F9NVZ5</accession>
<protein>
    <submittedName>
        <fullName evidence="1">Uncharacterized protein</fullName>
    </submittedName>
</protein>
<evidence type="ECO:0000313" key="1">
    <source>
        <dbReference type="EMBL" id="KKN23690.1"/>
    </source>
</evidence>
<name>A0A0F9NVZ5_9ZZZZ</name>